<dbReference type="InterPro" id="IPR058565">
    <property type="entry name" value="Ig_TRAPPC9_Trs120_1st"/>
</dbReference>
<dbReference type="eggNOG" id="KOG1953">
    <property type="taxonomic scope" value="Eukaryota"/>
</dbReference>
<dbReference type="Pfam" id="PF26280">
    <property type="entry name" value="Ig_TRAPPC9-Trs120_2nd"/>
    <property type="match status" value="1"/>
</dbReference>
<dbReference type="InterPro" id="IPR058567">
    <property type="entry name" value="Ig_TRAPPC9_Trs120_3rd"/>
</dbReference>
<feature type="domain" description="Trs120/TRAPPC9 third Ig-like" evidence="7">
    <location>
        <begin position="934"/>
        <end position="1099"/>
    </location>
</feature>
<dbReference type="Pfam" id="PF08626">
    <property type="entry name" value="TRAPPC9-Trs120"/>
    <property type="match status" value="1"/>
</dbReference>
<keyword evidence="9" id="KW-1185">Reference proteome</keyword>
<comment type="subcellular location">
    <subcellularLocation>
        <location evidence="1">Golgi apparatus</location>
    </subcellularLocation>
</comment>
<proteinExistence type="predicted"/>
<dbReference type="InterPro" id="IPR058563">
    <property type="entry name" value="Trs120_TRAPPC9_N"/>
</dbReference>
<evidence type="ECO:0000256" key="2">
    <source>
        <dbReference type="ARBA" id="ARBA00023034"/>
    </source>
</evidence>
<dbReference type="OMA" id="HEYTIES"/>
<evidence type="ECO:0000313" key="9">
    <source>
        <dbReference type="Proteomes" id="UP000000598"/>
    </source>
</evidence>
<organism evidence="8 9">
    <name type="scientific">Kluyveromyces lactis (strain ATCC 8585 / CBS 2359 / DSM 70799 / NBRC 1267 / NRRL Y-1140 / WM37)</name>
    <name type="common">Yeast</name>
    <name type="synonym">Candida sphaerica</name>
    <dbReference type="NCBI Taxonomy" id="284590"/>
    <lineage>
        <taxon>Eukaryota</taxon>
        <taxon>Fungi</taxon>
        <taxon>Dikarya</taxon>
        <taxon>Ascomycota</taxon>
        <taxon>Saccharomycotina</taxon>
        <taxon>Saccharomycetes</taxon>
        <taxon>Saccharomycetales</taxon>
        <taxon>Saccharomycetaceae</taxon>
        <taxon>Kluyveromyces</taxon>
    </lineage>
</organism>
<dbReference type="AlphaFoldDB" id="Q6CY89"/>
<evidence type="ECO:0000256" key="3">
    <source>
        <dbReference type="SAM" id="MobiDB-lite"/>
    </source>
</evidence>
<name>Q6CY89_KLULA</name>
<evidence type="ECO:0000259" key="7">
    <source>
        <dbReference type="Pfam" id="PF26282"/>
    </source>
</evidence>
<dbReference type="InterPro" id="IPR013935">
    <property type="entry name" value="Trs120_TRAPPC9"/>
</dbReference>
<dbReference type="EMBL" id="CR382121">
    <property type="protein sequence ID" value="CAH02688.1"/>
    <property type="molecule type" value="Genomic_DNA"/>
</dbReference>
<keyword evidence="2" id="KW-0333">Golgi apparatus</keyword>
<accession>Q6CY89</accession>
<feature type="compositionally biased region" description="Low complexity" evidence="3">
    <location>
        <begin position="205"/>
        <end position="223"/>
    </location>
</feature>
<evidence type="ECO:0000256" key="1">
    <source>
        <dbReference type="ARBA" id="ARBA00004555"/>
    </source>
</evidence>
<feature type="compositionally biased region" description="Polar residues" evidence="3">
    <location>
        <begin position="191"/>
        <end position="200"/>
    </location>
</feature>
<feature type="domain" description="Trs120/TRAPPC9 TPR region" evidence="5">
    <location>
        <begin position="368"/>
        <end position="602"/>
    </location>
</feature>
<feature type="domain" description="Trs120/TRAPPC9 first Ig-like" evidence="6">
    <location>
        <begin position="638"/>
        <end position="764"/>
    </location>
</feature>
<evidence type="ECO:0000259" key="4">
    <source>
        <dbReference type="Pfam" id="PF08626"/>
    </source>
</evidence>
<dbReference type="InParanoid" id="Q6CY89"/>
<protein>
    <submittedName>
        <fullName evidence="8">KLLA0A02255p</fullName>
    </submittedName>
</protein>
<dbReference type="HOGENOM" id="CLU_002231_1_0_1"/>
<dbReference type="KEGG" id="kla:KLLA0_A02255g"/>
<dbReference type="STRING" id="284590.Q6CY89"/>
<feature type="domain" description="Trs120/TRAPPC9 N-terminal" evidence="4">
    <location>
        <begin position="2"/>
        <end position="317"/>
    </location>
</feature>
<dbReference type="InterPro" id="IPR058564">
    <property type="entry name" value="TPR_TRAPPC9_Trs120"/>
</dbReference>
<dbReference type="Pfam" id="PF26254">
    <property type="entry name" value="Ig_TRAPPC9-Trs120_1st"/>
    <property type="match status" value="1"/>
</dbReference>
<dbReference type="Proteomes" id="UP000000598">
    <property type="component" value="Chromosome A"/>
</dbReference>
<dbReference type="FunCoup" id="Q6CY89">
    <property type="interactions" value="43"/>
</dbReference>
<evidence type="ECO:0000313" key="8">
    <source>
        <dbReference type="EMBL" id="CAH02688.1"/>
    </source>
</evidence>
<feature type="region of interest" description="Disordered" evidence="3">
    <location>
        <begin position="188"/>
        <end position="223"/>
    </location>
</feature>
<dbReference type="PaxDb" id="284590-Q6CY89"/>
<sequence length="1210" mass="138641">MESTIEPCKVRTLVVPVGTWKKDAYLAAVDELERHGEIRLVDVTPLPDCTFNPQLFPHGRVLYSFLTREHDSNSMMFLHDFEPYRKLFVVIGLCNDGLISTEACVNELRERYGSAISYAVIYNDRSKVVEQSTKYGFSRSEEPLETIMCDITRNFLESLHVYYSSYKHVTLRSPGAIGGPSVLKTTLTKKSQTTAPITNPRSKKGSSLSSKDDSSSSSLSISDDSIKDKSKRYSSLNALSGGTSDKSMQRSKARQLKLLANLQLLAGQYLLSMNNFAEAARILHKIHDYIWLGSSLEGILTCIILISYLQLPFQVPPIIHSLCSLSQNSNSILSPTTSRRSSMQSVASPRNSVSTITAASLDHTNIDIPKLVKKIADKALYYYDYSLSYSVEFTPQVVYCKSILRTLTFMSLCYKANGFDQRALQEMIFSDMSSSAVQNQDSLQDECIFTKSEIYQYSTKIFELQLKSMDLSSQIQIYLTLCMVYDNLNMFRKKSFVLRILFISILSQLTNDYLSENYHSLIDDLMKNYRISGWEPEHKLQDASSYNWVTLQKNVLMLIIKISAHFKNYKNVVEHSQLLLKRFSHTLTKLEQIDLLNQYILPHQNEYPVEYMDPFLIRDICFSRTRSEEMPMLKVLRDEESRTFNDPHQIFNPFASVHHKTKENETENSNYFLVAETVQMVITFQNPFKFDVRINSINFTEDDAQFMKIADLDLTSCTIPASSKKQFCVGVTFVRSTLTLHQLKGLSVSVLGLPSKFWGICKQPGKFNTQERCTLYSVPITIIDQQPTLCFLSTTLVDNRVMLLDGTETEFKVFLRNSSLSSPINYCSVSWITNVETELKENYWTSLAPDDLYDVDSQLKWLRENFISISSIPNEVGINESFHFSVNLDVTKAPFTLKWARITIQYGYKKSPEDLAVYVKSLTIPIEITLQRVLEVSNVNFIPIPEAFEAASDIGWIKYLRSHQSVQSDYVLMLIDMRNSWLLPVSFSFHYDEYVSERESLDSNETRRFVVPIRKIANYDDSPNFKDKLIPRIDESKQYLTSGLTLTQENEMREKFWCREHILNRLKCTWDTALNEHTEGSVEFRQFVEKLDKQVISLVYPPSNVFDIKVSASETTVKVGTPVRLNVTVNTTLHTDLVPIRYYILDYFTGKSVLSDHPKSIVFQGQTSTLVRPRITTEFNILPLKKAKFQIEIEVPGNILTREPIIITAG</sequence>
<evidence type="ECO:0000259" key="5">
    <source>
        <dbReference type="Pfam" id="PF26251"/>
    </source>
</evidence>
<reference evidence="8 9" key="1">
    <citation type="journal article" date="2004" name="Nature">
        <title>Genome evolution in yeasts.</title>
        <authorList>
            <consortium name="Genolevures"/>
            <person name="Dujon B."/>
            <person name="Sherman D."/>
            <person name="Fischer G."/>
            <person name="Durrens P."/>
            <person name="Casaregola S."/>
            <person name="Lafontaine I."/>
            <person name="de Montigny J."/>
            <person name="Marck C."/>
            <person name="Neuveglise C."/>
            <person name="Talla E."/>
            <person name="Goffard N."/>
            <person name="Frangeul L."/>
            <person name="Aigle M."/>
            <person name="Anthouard V."/>
            <person name="Babour A."/>
            <person name="Barbe V."/>
            <person name="Barnay S."/>
            <person name="Blanchin S."/>
            <person name="Beckerich J.M."/>
            <person name="Beyne E."/>
            <person name="Bleykasten C."/>
            <person name="Boisrame A."/>
            <person name="Boyer J."/>
            <person name="Cattolico L."/>
            <person name="Confanioleri F."/>
            <person name="de Daruvar A."/>
            <person name="Despons L."/>
            <person name="Fabre E."/>
            <person name="Fairhead C."/>
            <person name="Ferry-Dumazet H."/>
            <person name="Groppi A."/>
            <person name="Hantraye F."/>
            <person name="Hennequin C."/>
            <person name="Jauniaux N."/>
            <person name="Joyet P."/>
            <person name="Kachouri R."/>
            <person name="Kerrest A."/>
            <person name="Koszul R."/>
            <person name="Lemaire M."/>
            <person name="Lesur I."/>
            <person name="Ma L."/>
            <person name="Muller H."/>
            <person name="Nicaud J.M."/>
            <person name="Nikolski M."/>
            <person name="Oztas S."/>
            <person name="Ozier-Kalogeropoulos O."/>
            <person name="Pellenz S."/>
            <person name="Potier S."/>
            <person name="Richard G.F."/>
            <person name="Straub M.L."/>
            <person name="Suleau A."/>
            <person name="Swennene D."/>
            <person name="Tekaia F."/>
            <person name="Wesolowski-Louvel M."/>
            <person name="Westhof E."/>
            <person name="Wirth B."/>
            <person name="Zeniou-Meyer M."/>
            <person name="Zivanovic I."/>
            <person name="Bolotin-Fukuhara M."/>
            <person name="Thierry A."/>
            <person name="Bouchier C."/>
            <person name="Caudron B."/>
            <person name="Scarpelli C."/>
            <person name="Gaillardin C."/>
            <person name="Weissenbach J."/>
            <person name="Wincker P."/>
            <person name="Souciet J.L."/>
        </authorList>
    </citation>
    <scope>NUCLEOTIDE SEQUENCE [LARGE SCALE GENOMIC DNA]</scope>
    <source>
        <strain evidence="9">ATCC 8585 / CBS 2359 / DSM 70799 / NBRC 1267 / NRRL Y-1140 / WM37</strain>
    </source>
</reference>
<dbReference type="Pfam" id="PF26282">
    <property type="entry name" value="Ig_TRAPPC9-Trs120_3rd"/>
    <property type="match status" value="1"/>
</dbReference>
<gene>
    <name evidence="8" type="ORF">KLLA0_A02255g</name>
</gene>
<evidence type="ECO:0000259" key="6">
    <source>
        <dbReference type="Pfam" id="PF26254"/>
    </source>
</evidence>
<dbReference type="Pfam" id="PF26251">
    <property type="entry name" value="TPR_TRAPPC9-Trs120"/>
    <property type="match status" value="1"/>
</dbReference>
<dbReference type="PANTHER" id="PTHR21512:SF5">
    <property type="entry name" value="TRAFFICKING PROTEIN PARTICLE COMPLEX SUBUNIT 9"/>
    <property type="match status" value="1"/>
</dbReference>
<dbReference type="GO" id="GO:0005802">
    <property type="term" value="C:trans-Golgi network"/>
    <property type="evidence" value="ECO:0007669"/>
    <property type="project" value="TreeGrafter"/>
</dbReference>
<dbReference type="PANTHER" id="PTHR21512">
    <property type="entry name" value="TRAFFICKING PROTEIN PARTICLE COMPLEX SUBUNIT 9"/>
    <property type="match status" value="1"/>
</dbReference>